<accession>A0A2Z6RWG3</accession>
<sequence length="70" mass="8267">MVPFITAGNATFVREPTYKALEMTANARWVVFYLSRYPANGSIDVRSYFLIAYNRRKLLPKRIFFQQRNS</sequence>
<gene>
    <name evidence="1" type="ORF">RclHR1_00040023</name>
</gene>
<name>A0A2Z6RWG3_9GLOM</name>
<evidence type="ECO:0000313" key="2">
    <source>
        <dbReference type="Proteomes" id="UP000247702"/>
    </source>
</evidence>
<dbReference type="EMBL" id="BEXD01003334">
    <property type="protein sequence ID" value="GBC00872.1"/>
    <property type="molecule type" value="Genomic_DNA"/>
</dbReference>
<proteinExistence type="predicted"/>
<keyword evidence="2" id="KW-1185">Reference proteome</keyword>
<dbReference type="Proteomes" id="UP000247702">
    <property type="component" value="Unassembled WGS sequence"/>
</dbReference>
<protein>
    <submittedName>
        <fullName evidence="1">Uncharacterized protein</fullName>
    </submittedName>
</protein>
<organism evidence="1 2">
    <name type="scientific">Rhizophagus clarus</name>
    <dbReference type="NCBI Taxonomy" id="94130"/>
    <lineage>
        <taxon>Eukaryota</taxon>
        <taxon>Fungi</taxon>
        <taxon>Fungi incertae sedis</taxon>
        <taxon>Mucoromycota</taxon>
        <taxon>Glomeromycotina</taxon>
        <taxon>Glomeromycetes</taxon>
        <taxon>Glomerales</taxon>
        <taxon>Glomeraceae</taxon>
        <taxon>Rhizophagus</taxon>
    </lineage>
</organism>
<evidence type="ECO:0000313" key="1">
    <source>
        <dbReference type="EMBL" id="GBC00872.1"/>
    </source>
</evidence>
<comment type="caution">
    <text evidence="1">The sequence shown here is derived from an EMBL/GenBank/DDBJ whole genome shotgun (WGS) entry which is preliminary data.</text>
</comment>
<dbReference type="AlphaFoldDB" id="A0A2Z6RWG3"/>
<reference evidence="1 2" key="1">
    <citation type="submission" date="2017-11" db="EMBL/GenBank/DDBJ databases">
        <title>The genome of Rhizophagus clarus HR1 reveals common genetic basis of auxotrophy among arbuscular mycorrhizal fungi.</title>
        <authorList>
            <person name="Kobayashi Y."/>
        </authorList>
    </citation>
    <scope>NUCLEOTIDE SEQUENCE [LARGE SCALE GENOMIC DNA]</scope>
    <source>
        <strain evidence="1 2">HR1</strain>
    </source>
</reference>